<dbReference type="Gene3D" id="1.10.30.50">
    <property type="match status" value="1"/>
</dbReference>
<feature type="compositionally biased region" description="Basic and acidic residues" evidence="3">
    <location>
        <begin position="1"/>
        <end position="13"/>
    </location>
</feature>
<dbReference type="PANTHER" id="PTHR41286">
    <property type="entry name" value="HNH NUCLEASE YAJD-RELATED"/>
    <property type="match status" value="1"/>
</dbReference>
<evidence type="ECO:0000256" key="1">
    <source>
        <dbReference type="ARBA" id="ARBA00022722"/>
    </source>
</evidence>
<evidence type="ECO:0000259" key="4">
    <source>
        <dbReference type="SMART" id="SM00507"/>
    </source>
</evidence>
<dbReference type="GO" id="GO:0004519">
    <property type="term" value="F:endonuclease activity"/>
    <property type="evidence" value="ECO:0007669"/>
    <property type="project" value="UniProtKB-KW"/>
</dbReference>
<dbReference type="GO" id="GO:0016787">
    <property type="term" value="F:hydrolase activity"/>
    <property type="evidence" value="ECO:0007669"/>
    <property type="project" value="UniProtKB-KW"/>
</dbReference>
<feature type="domain" description="HNH nuclease" evidence="4">
    <location>
        <begin position="59"/>
        <end position="120"/>
    </location>
</feature>
<dbReference type="SMART" id="SM00507">
    <property type="entry name" value="HNHc"/>
    <property type="match status" value="1"/>
</dbReference>
<evidence type="ECO:0000256" key="3">
    <source>
        <dbReference type="SAM" id="MobiDB-lite"/>
    </source>
</evidence>
<proteinExistence type="predicted"/>
<evidence type="ECO:0000256" key="2">
    <source>
        <dbReference type="ARBA" id="ARBA00022801"/>
    </source>
</evidence>
<dbReference type="Pfam" id="PF01844">
    <property type="entry name" value="HNH"/>
    <property type="match status" value="1"/>
</dbReference>
<sequence length="154" mass="17751">MLDSSHRTHRVDLSLRSSPNHTSHTMKPRPQTNPPQGKHLHSNHRSDYVTGISSVRWRRLRQHVLSRHPMCQRCEAEGRITPATEVHHVRPVEDAPTAAERARLMFDVHNLRALCHACHVLTHIEMGRGGVKGNRRRVDEENGKLARYFNDSEE</sequence>
<name>A0A8S5PWM1_9CAUD</name>
<dbReference type="InterPro" id="IPR003615">
    <property type="entry name" value="HNH_nuc"/>
</dbReference>
<dbReference type="PANTHER" id="PTHR41286:SF1">
    <property type="entry name" value="HNH NUCLEASE YAJD-RELATED"/>
    <property type="match status" value="1"/>
</dbReference>
<feature type="compositionally biased region" description="Polar residues" evidence="3">
    <location>
        <begin position="15"/>
        <end position="25"/>
    </location>
</feature>
<dbReference type="EMBL" id="BK015521">
    <property type="protein sequence ID" value="DAE10845.1"/>
    <property type="molecule type" value="Genomic_DNA"/>
</dbReference>
<dbReference type="GO" id="GO:0008270">
    <property type="term" value="F:zinc ion binding"/>
    <property type="evidence" value="ECO:0007669"/>
    <property type="project" value="InterPro"/>
</dbReference>
<accession>A0A8S5PWM1</accession>
<reference evidence="5" key="1">
    <citation type="journal article" date="2021" name="Proc. Natl. Acad. Sci. U.S.A.">
        <title>A Catalog of Tens of Thousands of Viruses from Human Metagenomes Reveals Hidden Associations with Chronic Diseases.</title>
        <authorList>
            <person name="Tisza M.J."/>
            <person name="Buck C.B."/>
        </authorList>
    </citation>
    <scope>NUCLEOTIDE SEQUENCE</scope>
    <source>
        <strain evidence="5">Ct9GL2</strain>
    </source>
</reference>
<dbReference type="InterPro" id="IPR002711">
    <property type="entry name" value="HNH"/>
</dbReference>
<evidence type="ECO:0000313" key="5">
    <source>
        <dbReference type="EMBL" id="DAE10845.1"/>
    </source>
</evidence>
<dbReference type="GO" id="GO:0003676">
    <property type="term" value="F:nucleic acid binding"/>
    <property type="evidence" value="ECO:0007669"/>
    <property type="project" value="InterPro"/>
</dbReference>
<dbReference type="CDD" id="cd00085">
    <property type="entry name" value="HNHc"/>
    <property type="match status" value="1"/>
</dbReference>
<keyword evidence="2" id="KW-0378">Hydrolase</keyword>
<keyword evidence="5" id="KW-0255">Endonuclease</keyword>
<protein>
    <submittedName>
        <fullName evidence="5">HNH endonuclease</fullName>
    </submittedName>
</protein>
<feature type="region of interest" description="Disordered" evidence="3">
    <location>
        <begin position="1"/>
        <end position="47"/>
    </location>
</feature>
<keyword evidence="1" id="KW-0540">Nuclease</keyword>
<organism evidence="5">
    <name type="scientific">Siphoviridae sp. ct9GL2</name>
    <dbReference type="NCBI Taxonomy" id="2825368"/>
    <lineage>
        <taxon>Viruses</taxon>
        <taxon>Duplodnaviria</taxon>
        <taxon>Heunggongvirae</taxon>
        <taxon>Uroviricota</taxon>
        <taxon>Caudoviricetes</taxon>
    </lineage>
</organism>